<keyword evidence="3" id="KW-1185">Reference proteome</keyword>
<feature type="compositionally biased region" description="Basic and acidic residues" evidence="1">
    <location>
        <begin position="186"/>
        <end position="195"/>
    </location>
</feature>
<reference evidence="2 3" key="1">
    <citation type="journal article" date="2022" name="Allergy">
        <title>Genome assembly and annotation of Periplaneta americana reveal a comprehensive cockroach allergen profile.</title>
        <authorList>
            <person name="Wang L."/>
            <person name="Xiong Q."/>
            <person name="Saelim N."/>
            <person name="Wang L."/>
            <person name="Nong W."/>
            <person name="Wan A.T."/>
            <person name="Shi M."/>
            <person name="Liu X."/>
            <person name="Cao Q."/>
            <person name="Hui J.H.L."/>
            <person name="Sookrung N."/>
            <person name="Leung T.F."/>
            <person name="Tungtrongchitr A."/>
            <person name="Tsui S.K.W."/>
        </authorList>
    </citation>
    <scope>NUCLEOTIDE SEQUENCE [LARGE SCALE GENOMIC DNA]</scope>
    <source>
        <strain evidence="2">PWHHKU_190912</strain>
    </source>
</reference>
<feature type="compositionally biased region" description="Basic and acidic residues" evidence="1">
    <location>
        <begin position="143"/>
        <end position="176"/>
    </location>
</feature>
<name>A0ABQ8SAG3_PERAM</name>
<gene>
    <name evidence="2" type="ORF">ANN_19647</name>
</gene>
<protein>
    <submittedName>
        <fullName evidence="2">Uncharacterized protein</fullName>
    </submittedName>
</protein>
<comment type="caution">
    <text evidence="2">The sequence shown here is derived from an EMBL/GenBank/DDBJ whole genome shotgun (WGS) entry which is preliminary data.</text>
</comment>
<dbReference type="Proteomes" id="UP001148838">
    <property type="component" value="Unassembled WGS sequence"/>
</dbReference>
<organism evidence="2 3">
    <name type="scientific">Periplaneta americana</name>
    <name type="common">American cockroach</name>
    <name type="synonym">Blatta americana</name>
    <dbReference type="NCBI Taxonomy" id="6978"/>
    <lineage>
        <taxon>Eukaryota</taxon>
        <taxon>Metazoa</taxon>
        <taxon>Ecdysozoa</taxon>
        <taxon>Arthropoda</taxon>
        <taxon>Hexapoda</taxon>
        <taxon>Insecta</taxon>
        <taxon>Pterygota</taxon>
        <taxon>Neoptera</taxon>
        <taxon>Polyneoptera</taxon>
        <taxon>Dictyoptera</taxon>
        <taxon>Blattodea</taxon>
        <taxon>Blattoidea</taxon>
        <taxon>Blattidae</taxon>
        <taxon>Blattinae</taxon>
        <taxon>Periplaneta</taxon>
    </lineage>
</organism>
<proteinExistence type="predicted"/>
<evidence type="ECO:0000256" key="1">
    <source>
        <dbReference type="SAM" id="MobiDB-lite"/>
    </source>
</evidence>
<evidence type="ECO:0000313" key="2">
    <source>
        <dbReference type="EMBL" id="KAJ4431054.1"/>
    </source>
</evidence>
<sequence length="195" mass="21756">MAGLCESGNEPPGSLKASNGFESVWSTALWLKVLVFHSGDSCQIVIEFVMDKDEVFLEVLLFLSINPPTFSTVDSEKIPRKQKLLLESVPLCLDFSKIGPRLTLALAPIDIYCDSHIETRSRVPQESRSRVSRHGLHGALGDGARRGEERGGCDTLFRGREGKVKQLVTEEKDPEKFGWPLSSRRLSTDRELSRN</sequence>
<evidence type="ECO:0000313" key="3">
    <source>
        <dbReference type="Proteomes" id="UP001148838"/>
    </source>
</evidence>
<feature type="region of interest" description="Disordered" evidence="1">
    <location>
        <begin position="123"/>
        <end position="195"/>
    </location>
</feature>
<accession>A0ABQ8SAG3</accession>
<dbReference type="EMBL" id="JAJSOF020000031">
    <property type="protein sequence ID" value="KAJ4431054.1"/>
    <property type="molecule type" value="Genomic_DNA"/>
</dbReference>